<dbReference type="InterPro" id="IPR017896">
    <property type="entry name" value="4Fe4S_Fe-S-bd"/>
</dbReference>
<reference evidence="6" key="1">
    <citation type="journal article" date="2020" name="mSystems">
        <title>Genome- and Community-Level Interaction Insights into Carbon Utilization and Element Cycling Functions of Hydrothermarchaeota in Hydrothermal Sediment.</title>
        <authorList>
            <person name="Zhou Z."/>
            <person name="Liu Y."/>
            <person name="Xu W."/>
            <person name="Pan J."/>
            <person name="Luo Z.H."/>
            <person name="Li M."/>
        </authorList>
    </citation>
    <scope>NUCLEOTIDE SEQUENCE [LARGE SCALE GENOMIC DNA]</scope>
    <source>
        <strain evidence="6">HyVt-93</strain>
    </source>
</reference>
<organism evidence="6">
    <name type="scientific">Thermococcus litoralis</name>
    <dbReference type="NCBI Taxonomy" id="2265"/>
    <lineage>
        <taxon>Archaea</taxon>
        <taxon>Methanobacteriati</taxon>
        <taxon>Methanobacteriota</taxon>
        <taxon>Thermococci</taxon>
        <taxon>Thermococcales</taxon>
        <taxon>Thermococcaceae</taxon>
        <taxon>Thermococcus</taxon>
    </lineage>
</organism>
<name>A0A7C5P624_THELI</name>
<keyword evidence="2" id="KW-0479">Metal-binding</keyword>
<dbReference type="SUPFAM" id="SSF54862">
    <property type="entry name" value="4Fe-4S ferredoxins"/>
    <property type="match status" value="1"/>
</dbReference>
<dbReference type="GO" id="GO:0046872">
    <property type="term" value="F:metal ion binding"/>
    <property type="evidence" value="ECO:0007669"/>
    <property type="project" value="UniProtKB-KW"/>
</dbReference>
<keyword evidence="4" id="KW-0411">Iron-sulfur</keyword>
<dbReference type="AlphaFoldDB" id="A0A7C5P624"/>
<feature type="domain" description="4Fe-4S ferredoxin-type" evidence="5">
    <location>
        <begin position="3"/>
        <end position="32"/>
    </location>
</feature>
<proteinExistence type="predicted"/>
<dbReference type="PROSITE" id="PS51379">
    <property type="entry name" value="4FE4S_FER_2"/>
    <property type="match status" value="2"/>
</dbReference>
<dbReference type="PANTHER" id="PTHR43177:SF3">
    <property type="entry name" value="PROTEIN NRFC HOMOLOG"/>
    <property type="match status" value="1"/>
</dbReference>
<dbReference type="EMBL" id="DRTU01000091">
    <property type="protein sequence ID" value="HHI00271.1"/>
    <property type="molecule type" value="Genomic_DNA"/>
</dbReference>
<dbReference type="CDD" id="cd16374">
    <property type="entry name" value="DMSOR_beta_like"/>
    <property type="match status" value="1"/>
</dbReference>
<protein>
    <submittedName>
        <fullName evidence="6">4Fe-4S dicluster domain-containing protein</fullName>
    </submittedName>
</protein>
<dbReference type="Proteomes" id="UP000886217">
    <property type="component" value="Unassembled WGS sequence"/>
</dbReference>
<evidence type="ECO:0000313" key="6">
    <source>
        <dbReference type="EMBL" id="HHI00271.1"/>
    </source>
</evidence>
<gene>
    <name evidence="6" type="ORF">ENL40_02150</name>
</gene>
<evidence type="ECO:0000256" key="1">
    <source>
        <dbReference type="ARBA" id="ARBA00022485"/>
    </source>
</evidence>
<dbReference type="PANTHER" id="PTHR43177">
    <property type="entry name" value="PROTEIN NRFC"/>
    <property type="match status" value="1"/>
</dbReference>
<keyword evidence="1" id="KW-0004">4Fe-4S</keyword>
<comment type="caution">
    <text evidence="6">The sequence shown here is derived from an EMBL/GenBank/DDBJ whole genome shotgun (WGS) entry which is preliminary data.</text>
</comment>
<keyword evidence="3" id="KW-0408">Iron</keyword>
<evidence type="ECO:0000259" key="5">
    <source>
        <dbReference type="PROSITE" id="PS51379"/>
    </source>
</evidence>
<dbReference type="Pfam" id="PF13247">
    <property type="entry name" value="Fer4_11"/>
    <property type="match status" value="1"/>
</dbReference>
<dbReference type="Gene3D" id="3.30.70.20">
    <property type="match status" value="2"/>
</dbReference>
<sequence>MEKRVFIDFRNCIGCRSCEVACAREHHGKANITLIETSELLMMSFNCRHCENAPCMLVCPARALYRDEGGAVRVKYQECIGCMFCSIACPFGTPEFVSELKIMVKCDLCSHRRDEGKLPTCVTTCPTDALIFASEEEILQIKVRQNLTKIEELVKKVEKIMGGTT</sequence>
<accession>A0A7C5P624</accession>
<feature type="domain" description="4Fe-4S ferredoxin-type" evidence="5">
    <location>
        <begin position="70"/>
        <end position="99"/>
    </location>
</feature>
<evidence type="ECO:0000256" key="3">
    <source>
        <dbReference type="ARBA" id="ARBA00023004"/>
    </source>
</evidence>
<evidence type="ECO:0000256" key="2">
    <source>
        <dbReference type="ARBA" id="ARBA00022723"/>
    </source>
</evidence>
<evidence type="ECO:0000256" key="4">
    <source>
        <dbReference type="ARBA" id="ARBA00023014"/>
    </source>
</evidence>
<dbReference type="GO" id="GO:0016491">
    <property type="term" value="F:oxidoreductase activity"/>
    <property type="evidence" value="ECO:0007669"/>
    <property type="project" value="UniProtKB-ARBA"/>
</dbReference>
<dbReference type="PROSITE" id="PS00198">
    <property type="entry name" value="4FE4S_FER_1"/>
    <property type="match status" value="1"/>
</dbReference>
<dbReference type="InterPro" id="IPR050954">
    <property type="entry name" value="ET_IronSulfur_Cluster-Binding"/>
</dbReference>
<dbReference type="InterPro" id="IPR017900">
    <property type="entry name" value="4Fe4S_Fe_S_CS"/>
</dbReference>
<dbReference type="GO" id="GO:0051539">
    <property type="term" value="F:4 iron, 4 sulfur cluster binding"/>
    <property type="evidence" value="ECO:0007669"/>
    <property type="project" value="UniProtKB-KW"/>
</dbReference>